<reference evidence="2 3" key="1">
    <citation type="submission" date="2019-03" db="EMBL/GenBank/DDBJ databases">
        <title>Draft genome sequences of novel Actinobacteria.</title>
        <authorList>
            <person name="Sahin N."/>
            <person name="Ay H."/>
            <person name="Saygin H."/>
        </authorList>
    </citation>
    <scope>NUCLEOTIDE SEQUENCE [LARGE SCALE GENOMIC DNA]</scope>
    <source>
        <strain evidence="2 3">5K138</strain>
    </source>
</reference>
<dbReference type="InterPro" id="IPR004360">
    <property type="entry name" value="Glyas_Fos-R_dOase_dom"/>
</dbReference>
<protein>
    <submittedName>
        <fullName evidence="2">VOC family protein</fullName>
    </submittedName>
</protein>
<dbReference type="Proteomes" id="UP000294739">
    <property type="component" value="Unassembled WGS sequence"/>
</dbReference>
<dbReference type="InParanoid" id="A0A4R5DJT9"/>
<comment type="caution">
    <text evidence="2">The sequence shown here is derived from an EMBL/GenBank/DDBJ whole genome shotgun (WGS) entry which is preliminary data.</text>
</comment>
<organism evidence="2 3">
    <name type="scientific">Jiangella asiatica</name>
    <dbReference type="NCBI Taxonomy" id="2530372"/>
    <lineage>
        <taxon>Bacteria</taxon>
        <taxon>Bacillati</taxon>
        <taxon>Actinomycetota</taxon>
        <taxon>Actinomycetes</taxon>
        <taxon>Jiangellales</taxon>
        <taxon>Jiangellaceae</taxon>
        <taxon>Jiangella</taxon>
    </lineage>
</organism>
<accession>A0A4R5DJT9</accession>
<dbReference type="SUPFAM" id="SSF54593">
    <property type="entry name" value="Glyoxalase/Bleomycin resistance protein/Dihydroxybiphenyl dioxygenase"/>
    <property type="match status" value="1"/>
</dbReference>
<gene>
    <name evidence="2" type="ORF">E1269_08010</name>
</gene>
<dbReference type="CDD" id="cd06588">
    <property type="entry name" value="PhnB_like"/>
    <property type="match status" value="1"/>
</dbReference>
<evidence type="ECO:0000313" key="3">
    <source>
        <dbReference type="Proteomes" id="UP000294739"/>
    </source>
</evidence>
<feature type="domain" description="Glyoxalase/fosfomycin resistance/dioxygenase" evidence="1">
    <location>
        <begin position="11"/>
        <end position="131"/>
    </location>
</feature>
<name>A0A4R5DJT9_9ACTN</name>
<dbReference type="OrthoDB" id="9795306at2"/>
<dbReference type="RefSeq" id="WP_131893161.1">
    <property type="nucleotide sequence ID" value="NZ_SMKZ01000008.1"/>
</dbReference>
<dbReference type="InterPro" id="IPR028973">
    <property type="entry name" value="PhnB-like"/>
</dbReference>
<keyword evidence="3" id="KW-1185">Reference proteome</keyword>
<dbReference type="Pfam" id="PF00903">
    <property type="entry name" value="Glyoxalase"/>
    <property type="match status" value="1"/>
</dbReference>
<evidence type="ECO:0000259" key="1">
    <source>
        <dbReference type="Pfam" id="PF00903"/>
    </source>
</evidence>
<dbReference type="EMBL" id="SMKZ01000008">
    <property type="protein sequence ID" value="TDE12221.1"/>
    <property type="molecule type" value="Genomic_DNA"/>
</dbReference>
<evidence type="ECO:0000313" key="2">
    <source>
        <dbReference type="EMBL" id="TDE12221.1"/>
    </source>
</evidence>
<proteinExistence type="predicted"/>
<sequence>MSVRLNPYLGFRDTARQAIEFYRSVFGGELTMNTFAELGASEDPREANKIMHSMLVTDDGLVIMAADTPNAMPYTPGSSHSVSLSGDDEARLRGYWEKLSDGGAVTVPLEQAPWGDTFGMCVDSFGVSWMVNITGAPA</sequence>
<dbReference type="PANTHER" id="PTHR33990">
    <property type="entry name" value="PROTEIN YJDN-RELATED"/>
    <property type="match status" value="1"/>
</dbReference>
<dbReference type="AlphaFoldDB" id="A0A4R5DJT9"/>
<dbReference type="Gene3D" id="3.10.180.10">
    <property type="entry name" value="2,3-Dihydroxybiphenyl 1,2-Dioxygenase, domain 1"/>
    <property type="match status" value="1"/>
</dbReference>
<dbReference type="PANTHER" id="PTHR33990:SF1">
    <property type="entry name" value="PROTEIN YJDN"/>
    <property type="match status" value="1"/>
</dbReference>
<dbReference type="InterPro" id="IPR029068">
    <property type="entry name" value="Glyas_Bleomycin-R_OHBP_Dase"/>
</dbReference>